<dbReference type="AlphaFoldDB" id="A0AAQ3QRU9"/>
<dbReference type="PANTHER" id="PTHR31245">
    <property type="entry name" value="UBIQUITIN SYSTEM COMPONENT CUE PROTEIN"/>
    <property type="match status" value="1"/>
</dbReference>
<evidence type="ECO:0000313" key="5">
    <source>
        <dbReference type="Proteomes" id="UP001327560"/>
    </source>
</evidence>
<dbReference type="CDD" id="cd14279">
    <property type="entry name" value="CUE"/>
    <property type="match status" value="1"/>
</dbReference>
<reference evidence="4 5" key="1">
    <citation type="submission" date="2023-10" db="EMBL/GenBank/DDBJ databases">
        <title>Chromosome-scale genome assembly provides insights into flower coloration mechanisms of Canna indica.</title>
        <authorList>
            <person name="Li C."/>
        </authorList>
    </citation>
    <scope>NUCLEOTIDE SEQUENCE [LARGE SCALE GENOMIC DNA]</scope>
    <source>
        <tissue evidence="4">Flower</tissue>
    </source>
</reference>
<dbReference type="SUPFAM" id="SSF46934">
    <property type="entry name" value="UBA-like"/>
    <property type="match status" value="1"/>
</dbReference>
<dbReference type="InterPro" id="IPR009060">
    <property type="entry name" value="UBA-like_sf"/>
</dbReference>
<protein>
    <recommendedName>
        <fullName evidence="3">CUE domain-containing protein</fullName>
    </recommendedName>
</protein>
<dbReference type="Gene3D" id="1.10.8.10">
    <property type="entry name" value="DNA helicase RuvA subunit, C-terminal domain"/>
    <property type="match status" value="1"/>
</dbReference>
<evidence type="ECO:0000256" key="2">
    <source>
        <dbReference type="SAM" id="MobiDB-lite"/>
    </source>
</evidence>
<dbReference type="InterPro" id="IPR003892">
    <property type="entry name" value="CUE"/>
</dbReference>
<gene>
    <name evidence="4" type="ORF">Cni_G27878</name>
</gene>
<dbReference type="PANTHER" id="PTHR31245:SF1">
    <property type="entry name" value="UBIQUITIN SYSTEM COMPONENT CUE PROTEIN"/>
    <property type="match status" value="1"/>
</dbReference>
<feature type="coiled-coil region" evidence="1">
    <location>
        <begin position="199"/>
        <end position="265"/>
    </location>
</feature>
<accession>A0AAQ3QRU9</accession>
<evidence type="ECO:0000313" key="4">
    <source>
        <dbReference type="EMBL" id="WOL19081.1"/>
    </source>
</evidence>
<proteinExistence type="predicted"/>
<dbReference type="EMBL" id="CP136898">
    <property type="protein sequence ID" value="WOL19081.1"/>
    <property type="molecule type" value="Genomic_DNA"/>
</dbReference>
<name>A0AAQ3QRU9_9LILI</name>
<evidence type="ECO:0000256" key="1">
    <source>
        <dbReference type="SAM" id="Coils"/>
    </source>
</evidence>
<dbReference type="PROSITE" id="PS51140">
    <property type="entry name" value="CUE"/>
    <property type="match status" value="1"/>
</dbReference>
<evidence type="ECO:0000259" key="3">
    <source>
        <dbReference type="PROSITE" id="PS51140"/>
    </source>
</evidence>
<dbReference type="Proteomes" id="UP001327560">
    <property type="component" value="Chromosome 9"/>
</dbReference>
<feature type="domain" description="CUE" evidence="3">
    <location>
        <begin position="55"/>
        <end position="98"/>
    </location>
</feature>
<sequence>MSAVVCGKRSSSIIKELLQTAPPPASKRVRCFAGASSPPPSLSTSPSFDRSDGGWIAAHLAHLRSLFPEMDQQLLERALESSGNDLDFAIKSLTDLQLESAHFNLVSGVNKSENESGMNTQSSIEGTPTGNTIVASTSLPTNLMTKEVLPVDGSGWVDLFVREMMNASDINDAKTRASKLLVFLEKSIVDRAGAGAEQMQNLQKEIGTLKEQVELLVRENNILKRAITIQHDQQLKEHEEKSQELQHLKQLVSQYQEQVRTLEMKNYSLSVHLKQALDSNSVPDRFHPDLF</sequence>
<dbReference type="GO" id="GO:0043130">
    <property type="term" value="F:ubiquitin binding"/>
    <property type="evidence" value="ECO:0007669"/>
    <property type="project" value="InterPro"/>
</dbReference>
<keyword evidence="5" id="KW-1185">Reference proteome</keyword>
<keyword evidence="1" id="KW-0175">Coiled coil</keyword>
<feature type="region of interest" description="Disordered" evidence="2">
    <location>
        <begin position="110"/>
        <end position="130"/>
    </location>
</feature>
<organism evidence="4 5">
    <name type="scientific">Canna indica</name>
    <name type="common">Indian-shot</name>
    <dbReference type="NCBI Taxonomy" id="4628"/>
    <lineage>
        <taxon>Eukaryota</taxon>
        <taxon>Viridiplantae</taxon>
        <taxon>Streptophyta</taxon>
        <taxon>Embryophyta</taxon>
        <taxon>Tracheophyta</taxon>
        <taxon>Spermatophyta</taxon>
        <taxon>Magnoliopsida</taxon>
        <taxon>Liliopsida</taxon>
        <taxon>Zingiberales</taxon>
        <taxon>Cannaceae</taxon>
        <taxon>Canna</taxon>
    </lineage>
</organism>